<evidence type="ECO:0000256" key="1">
    <source>
        <dbReference type="SAM" id="MobiDB-lite"/>
    </source>
</evidence>
<evidence type="ECO:0000313" key="3">
    <source>
        <dbReference type="Proteomes" id="UP000224567"/>
    </source>
</evidence>
<evidence type="ECO:0000313" key="2">
    <source>
        <dbReference type="EMBL" id="PHT53581.1"/>
    </source>
</evidence>
<comment type="caution">
    <text evidence="2">The sequence shown here is derived from an EMBL/GenBank/DDBJ whole genome shotgun (WGS) entry which is preliminary data.</text>
</comment>
<reference evidence="2 3" key="1">
    <citation type="journal article" date="2017" name="Genome Biol.">
        <title>New reference genome sequences of hot pepper reveal the massive evolution of plant disease-resistance genes by retroduplication.</title>
        <authorList>
            <person name="Kim S."/>
            <person name="Park J."/>
            <person name="Yeom S.I."/>
            <person name="Kim Y.M."/>
            <person name="Seo E."/>
            <person name="Kim K.T."/>
            <person name="Kim M.S."/>
            <person name="Lee J.M."/>
            <person name="Cheong K."/>
            <person name="Shin H.S."/>
            <person name="Kim S.B."/>
            <person name="Han K."/>
            <person name="Lee J."/>
            <person name="Park M."/>
            <person name="Lee H.A."/>
            <person name="Lee H.Y."/>
            <person name="Lee Y."/>
            <person name="Oh S."/>
            <person name="Lee J.H."/>
            <person name="Choi E."/>
            <person name="Choi E."/>
            <person name="Lee S.E."/>
            <person name="Jeon J."/>
            <person name="Kim H."/>
            <person name="Choi G."/>
            <person name="Song H."/>
            <person name="Lee J."/>
            <person name="Lee S.C."/>
            <person name="Kwon J.K."/>
            <person name="Lee H.Y."/>
            <person name="Koo N."/>
            <person name="Hong Y."/>
            <person name="Kim R.W."/>
            <person name="Kang W.H."/>
            <person name="Huh J.H."/>
            <person name="Kang B.C."/>
            <person name="Yang T.J."/>
            <person name="Lee Y.H."/>
            <person name="Bennetzen J.L."/>
            <person name="Choi D."/>
        </authorList>
    </citation>
    <scope>NUCLEOTIDE SEQUENCE [LARGE SCALE GENOMIC DNA]</scope>
    <source>
        <strain evidence="3">cv. PBC81</strain>
    </source>
</reference>
<reference evidence="3" key="2">
    <citation type="journal article" date="2017" name="J. Anim. Genet.">
        <title>Multiple reference genome sequences of hot pepper reveal the massive evolution of plant disease resistance genes by retroduplication.</title>
        <authorList>
            <person name="Kim S."/>
            <person name="Park J."/>
            <person name="Yeom S.-I."/>
            <person name="Kim Y.-M."/>
            <person name="Seo E."/>
            <person name="Kim K.-T."/>
            <person name="Kim M.-S."/>
            <person name="Lee J.M."/>
            <person name="Cheong K."/>
            <person name="Shin H.-S."/>
            <person name="Kim S.-B."/>
            <person name="Han K."/>
            <person name="Lee J."/>
            <person name="Park M."/>
            <person name="Lee H.-A."/>
            <person name="Lee H.-Y."/>
            <person name="Lee Y."/>
            <person name="Oh S."/>
            <person name="Lee J.H."/>
            <person name="Choi E."/>
            <person name="Choi E."/>
            <person name="Lee S.E."/>
            <person name="Jeon J."/>
            <person name="Kim H."/>
            <person name="Choi G."/>
            <person name="Song H."/>
            <person name="Lee J."/>
            <person name="Lee S.-C."/>
            <person name="Kwon J.-K."/>
            <person name="Lee H.-Y."/>
            <person name="Koo N."/>
            <person name="Hong Y."/>
            <person name="Kim R.W."/>
            <person name="Kang W.-H."/>
            <person name="Huh J.H."/>
            <person name="Kang B.-C."/>
            <person name="Yang T.-J."/>
            <person name="Lee Y.-H."/>
            <person name="Bennetzen J.L."/>
            <person name="Choi D."/>
        </authorList>
    </citation>
    <scope>NUCLEOTIDE SEQUENCE [LARGE SCALE GENOMIC DNA]</scope>
    <source>
        <strain evidence="3">cv. PBC81</strain>
    </source>
</reference>
<dbReference type="PANTHER" id="PTHR33022">
    <property type="entry name" value="DUF1985 DOMAIN-CONTAINING PROTEIN"/>
    <property type="match status" value="1"/>
</dbReference>
<dbReference type="AlphaFoldDB" id="A0A2G2X8B7"/>
<organism evidence="2 3">
    <name type="scientific">Capsicum baccatum</name>
    <name type="common">Peruvian pepper</name>
    <dbReference type="NCBI Taxonomy" id="33114"/>
    <lineage>
        <taxon>Eukaryota</taxon>
        <taxon>Viridiplantae</taxon>
        <taxon>Streptophyta</taxon>
        <taxon>Embryophyta</taxon>
        <taxon>Tracheophyta</taxon>
        <taxon>Spermatophyta</taxon>
        <taxon>Magnoliopsida</taxon>
        <taxon>eudicotyledons</taxon>
        <taxon>Gunneridae</taxon>
        <taxon>Pentapetalae</taxon>
        <taxon>asterids</taxon>
        <taxon>lamiids</taxon>
        <taxon>Solanales</taxon>
        <taxon>Solanaceae</taxon>
        <taxon>Solanoideae</taxon>
        <taxon>Capsiceae</taxon>
        <taxon>Capsicum</taxon>
    </lineage>
</organism>
<keyword evidence="3" id="KW-1185">Reference proteome</keyword>
<accession>A0A2G2X8B7</accession>
<protein>
    <submittedName>
        <fullName evidence="2">Uncharacterized protein</fullName>
    </submittedName>
</protein>
<dbReference type="Proteomes" id="UP000224567">
    <property type="component" value="Unassembled WGS sequence"/>
</dbReference>
<name>A0A2G2X8B7_CAPBA</name>
<dbReference type="EMBL" id="MLFT02000003">
    <property type="protein sequence ID" value="PHT53581.1"/>
    <property type="molecule type" value="Genomic_DNA"/>
</dbReference>
<proteinExistence type="predicted"/>
<sequence length="68" mass="7824">MFAEYLSEGLGKPSSGIDAQYHHLRYATLLCKYWSLKAENGYFSENNDPPRPRSNFTPTVKDRVLNVE</sequence>
<gene>
    <name evidence="2" type="ORF">CQW23_08043</name>
</gene>
<dbReference type="PANTHER" id="PTHR33022:SF13">
    <property type="entry name" value="UBIQUITIN-LIKE PROTEASE FAMILY PROFILE DOMAIN-CONTAINING PROTEIN"/>
    <property type="match status" value="1"/>
</dbReference>
<feature type="region of interest" description="Disordered" evidence="1">
    <location>
        <begin position="43"/>
        <end position="68"/>
    </location>
</feature>